<feature type="domain" description="Polyvalent protein metallopeptidase" evidence="2">
    <location>
        <begin position="159"/>
        <end position="282"/>
    </location>
</feature>
<evidence type="ECO:0000259" key="2">
    <source>
        <dbReference type="Pfam" id="PF18818"/>
    </source>
</evidence>
<keyword evidence="4" id="KW-1185">Reference proteome</keyword>
<evidence type="ECO:0000313" key="3">
    <source>
        <dbReference type="EMBL" id="MBO1326219.1"/>
    </source>
</evidence>
<dbReference type="AlphaFoldDB" id="A0A939HQ49"/>
<organism evidence="3 4">
    <name type="scientific">Acetobacter garciniae</name>
    <dbReference type="NCBI Taxonomy" id="2817435"/>
    <lineage>
        <taxon>Bacteria</taxon>
        <taxon>Pseudomonadati</taxon>
        <taxon>Pseudomonadota</taxon>
        <taxon>Alphaproteobacteria</taxon>
        <taxon>Acetobacterales</taxon>
        <taxon>Acetobacteraceae</taxon>
        <taxon>Acetobacter</taxon>
    </lineage>
</organism>
<dbReference type="PIRSF" id="PIRSF037112">
    <property type="entry name" value="Antirestriction_ArdC"/>
    <property type="match status" value="1"/>
</dbReference>
<protein>
    <submittedName>
        <fullName evidence="3">DUF1738 domain-containing protein</fullName>
    </submittedName>
</protein>
<dbReference type="InterPro" id="IPR041459">
    <property type="entry name" value="MPTase-PolyVal"/>
</dbReference>
<dbReference type="Pfam" id="PF18818">
    <property type="entry name" value="MPTase-PolyVal"/>
    <property type="match status" value="1"/>
</dbReference>
<proteinExistence type="predicted"/>
<evidence type="ECO:0000313" key="4">
    <source>
        <dbReference type="Proteomes" id="UP000664073"/>
    </source>
</evidence>
<dbReference type="InterPro" id="IPR013610">
    <property type="entry name" value="ArdC_N"/>
</dbReference>
<comment type="caution">
    <text evidence="3">The sequence shown here is derived from an EMBL/GenBank/DDBJ whole genome shotgun (WGS) entry which is preliminary data.</text>
</comment>
<sequence>MARDKADTQNRLDIYTEVTQRIVAEVESGNIPWTRPWATRGVSTLPHNAHTGRRYSGINVLLLWIAGMSAGYGTAGWMTYRQAQEAGGHVRKGERGTQVVMASTYVPKNEQDRARECNEDPRAVPFLKRFTVFNCDQIEGIADAGPEADQTVAQIANADLDAFVAATGVDIRFGGDKAYYVPSLDYIQCPPPSAFATPEDLFRIEAHEMAHWSGAEHRLARTFGKRFGDDAYQMEELVAEIAAAQLCAVMGVPSTTRHAAYIQHWLRVMKSDRQAIFIAARHASAAVEFLLQAAGRANDDAAEAPEAMAA</sequence>
<accession>A0A939HQ49</accession>
<dbReference type="Pfam" id="PF08401">
    <property type="entry name" value="ArdcN"/>
    <property type="match status" value="1"/>
</dbReference>
<reference evidence="3" key="1">
    <citation type="submission" date="2021-03" db="EMBL/GenBank/DDBJ databases">
        <title>The complete genome sequence of Acetobacter sp. TBRC 12339.</title>
        <authorList>
            <person name="Charoenyingcharoen P."/>
            <person name="Yukphan P."/>
        </authorList>
    </citation>
    <scope>NUCLEOTIDE SEQUENCE</scope>
    <source>
        <strain evidence="3">TBRC 12339</strain>
    </source>
</reference>
<dbReference type="EMBL" id="JAFVMH010000008">
    <property type="protein sequence ID" value="MBO1326219.1"/>
    <property type="molecule type" value="Genomic_DNA"/>
</dbReference>
<dbReference type="Proteomes" id="UP000664073">
    <property type="component" value="Unassembled WGS sequence"/>
</dbReference>
<dbReference type="InterPro" id="IPR017113">
    <property type="entry name" value="Antirestriction_ArdC"/>
</dbReference>
<name>A0A939HQ49_9PROT</name>
<dbReference type="RefSeq" id="WP_207846907.1">
    <property type="nucleotide sequence ID" value="NZ_JAFVMH010000008.1"/>
</dbReference>
<dbReference type="GO" id="GO:0003697">
    <property type="term" value="F:single-stranded DNA binding"/>
    <property type="evidence" value="ECO:0007669"/>
    <property type="project" value="InterPro"/>
</dbReference>
<gene>
    <name evidence="3" type="ORF">J2D77_13775</name>
</gene>
<evidence type="ECO:0000259" key="1">
    <source>
        <dbReference type="Pfam" id="PF08401"/>
    </source>
</evidence>
<feature type="domain" description="N-terminal" evidence="1">
    <location>
        <begin position="13"/>
        <end position="133"/>
    </location>
</feature>